<proteinExistence type="predicted"/>
<comment type="caution">
    <text evidence="2">The sequence shown here is derived from an EMBL/GenBank/DDBJ whole genome shotgun (WGS) entry which is preliminary data.</text>
</comment>
<feature type="region of interest" description="Disordered" evidence="1">
    <location>
        <begin position="61"/>
        <end position="82"/>
    </location>
</feature>
<sequence length="82" mass="8890">MRKVFPFGSNLPRERTDGIFSPIPPGSGPDFQKAEEACALSGHGDSSAFLFLFMKETEKIEPSAEDQGFPSQGIKGCPPPYI</sequence>
<evidence type="ECO:0000313" key="2">
    <source>
        <dbReference type="EMBL" id="REJ29067.1"/>
    </source>
</evidence>
<name>A0A3E0K5B8_9BACI</name>
<feature type="region of interest" description="Disordered" evidence="1">
    <location>
        <begin position="1"/>
        <end position="29"/>
    </location>
</feature>
<dbReference type="Proteomes" id="UP000257014">
    <property type="component" value="Unassembled WGS sequence"/>
</dbReference>
<reference evidence="2 3" key="1">
    <citation type="submission" date="2018-03" db="EMBL/GenBank/DDBJ databases">
        <authorList>
            <person name="Keele B.F."/>
        </authorList>
    </citation>
    <scope>NUCLEOTIDE SEQUENCE [LARGE SCALE GENOMIC DNA]</scope>
    <source>
        <strain evidence="2">ZCTH4_d</strain>
    </source>
</reference>
<dbReference type="AlphaFoldDB" id="A0A3E0K5B8"/>
<dbReference type="EMBL" id="QEWE01000015">
    <property type="protein sequence ID" value="REJ29067.1"/>
    <property type="molecule type" value="Genomic_DNA"/>
</dbReference>
<organism evidence="2 3">
    <name type="scientific">Caldibacillus debilis</name>
    <dbReference type="NCBI Taxonomy" id="301148"/>
    <lineage>
        <taxon>Bacteria</taxon>
        <taxon>Bacillati</taxon>
        <taxon>Bacillota</taxon>
        <taxon>Bacilli</taxon>
        <taxon>Bacillales</taxon>
        <taxon>Bacillaceae</taxon>
        <taxon>Caldibacillus</taxon>
    </lineage>
</organism>
<evidence type="ECO:0000313" key="3">
    <source>
        <dbReference type="Proteomes" id="UP000257014"/>
    </source>
</evidence>
<evidence type="ECO:0000256" key="1">
    <source>
        <dbReference type="SAM" id="MobiDB-lite"/>
    </source>
</evidence>
<protein>
    <submittedName>
        <fullName evidence="2">Uncharacterized protein</fullName>
    </submittedName>
</protein>
<accession>A0A3E0K5B8</accession>
<gene>
    <name evidence="2" type="ORF">C6P37_07495</name>
</gene>